<evidence type="ECO:0000313" key="1">
    <source>
        <dbReference type="EMBL" id="GJT03579.1"/>
    </source>
</evidence>
<reference evidence="1" key="1">
    <citation type="journal article" date="2022" name="Int. J. Mol. Sci.">
        <title>Draft Genome of Tanacetum Coccineum: Genomic Comparison of Closely Related Tanacetum-Family Plants.</title>
        <authorList>
            <person name="Yamashiro T."/>
            <person name="Shiraishi A."/>
            <person name="Nakayama K."/>
            <person name="Satake H."/>
        </authorList>
    </citation>
    <scope>NUCLEOTIDE SEQUENCE</scope>
</reference>
<comment type="caution">
    <text evidence="1">The sequence shown here is derived from an EMBL/GenBank/DDBJ whole genome shotgun (WGS) entry which is preliminary data.</text>
</comment>
<gene>
    <name evidence="1" type="ORF">Tco_0824748</name>
</gene>
<accession>A0ABQ5ARP3</accession>
<name>A0ABQ5ARP3_9ASTR</name>
<sequence>MLLLLVQGKLTNLNLDERFALNVALRMYTRRIVIQERVEDLQLGVKSYQKKINLSRPDIYHSDIIKMTSYTAYPDIQGIIYQDDMNRKRLIRTEELHKFSDATLNYVRTALNDIAIGIQMEYLPKRKWSKQDKKRARVMINAIDKKLRDRRLMRSLEKFVGGRCDNHDLSRLVKPLVLTCGLP</sequence>
<protein>
    <submittedName>
        <fullName evidence="1">Uncharacterized protein</fullName>
    </submittedName>
</protein>
<reference evidence="1" key="2">
    <citation type="submission" date="2022-01" db="EMBL/GenBank/DDBJ databases">
        <authorList>
            <person name="Yamashiro T."/>
            <person name="Shiraishi A."/>
            <person name="Satake H."/>
            <person name="Nakayama K."/>
        </authorList>
    </citation>
    <scope>NUCLEOTIDE SEQUENCE</scope>
</reference>
<dbReference type="EMBL" id="BQNB010012439">
    <property type="protein sequence ID" value="GJT03579.1"/>
    <property type="molecule type" value="Genomic_DNA"/>
</dbReference>
<keyword evidence="2" id="KW-1185">Reference proteome</keyword>
<dbReference type="Proteomes" id="UP001151760">
    <property type="component" value="Unassembled WGS sequence"/>
</dbReference>
<evidence type="ECO:0000313" key="2">
    <source>
        <dbReference type="Proteomes" id="UP001151760"/>
    </source>
</evidence>
<proteinExistence type="predicted"/>
<organism evidence="1 2">
    <name type="scientific">Tanacetum coccineum</name>
    <dbReference type="NCBI Taxonomy" id="301880"/>
    <lineage>
        <taxon>Eukaryota</taxon>
        <taxon>Viridiplantae</taxon>
        <taxon>Streptophyta</taxon>
        <taxon>Embryophyta</taxon>
        <taxon>Tracheophyta</taxon>
        <taxon>Spermatophyta</taxon>
        <taxon>Magnoliopsida</taxon>
        <taxon>eudicotyledons</taxon>
        <taxon>Gunneridae</taxon>
        <taxon>Pentapetalae</taxon>
        <taxon>asterids</taxon>
        <taxon>campanulids</taxon>
        <taxon>Asterales</taxon>
        <taxon>Asteraceae</taxon>
        <taxon>Asteroideae</taxon>
        <taxon>Anthemideae</taxon>
        <taxon>Anthemidinae</taxon>
        <taxon>Tanacetum</taxon>
    </lineage>
</organism>